<evidence type="ECO:0000313" key="3">
    <source>
        <dbReference type="Proteomes" id="UP000587527"/>
    </source>
</evidence>
<proteinExistence type="predicted"/>
<dbReference type="AlphaFoldDB" id="A0A841BV22"/>
<keyword evidence="3" id="KW-1185">Reference proteome</keyword>
<dbReference type="Pfam" id="PF04101">
    <property type="entry name" value="Glyco_tran_28_C"/>
    <property type="match status" value="1"/>
</dbReference>
<feature type="domain" description="Glycosyl transferase family 28 C-terminal" evidence="1">
    <location>
        <begin position="198"/>
        <end position="274"/>
    </location>
</feature>
<dbReference type="Proteomes" id="UP000587527">
    <property type="component" value="Unassembled WGS sequence"/>
</dbReference>
<dbReference type="Gene3D" id="3.40.50.11190">
    <property type="match status" value="1"/>
</dbReference>
<dbReference type="PANTHER" id="PTHR21015">
    <property type="entry name" value="UDP-N-ACETYLGLUCOSAMINE--N-ACETYLMURAMYL-(PENTAPEPTIDE) PYROPHOSPHORYL-UNDECAPRENOL N-ACETYLGLUCOSAMINE TRANSFERASE 1"/>
    <property type="match status" value="1"/>
</dbReference>
<dbReference type="PANTHER" id="PTHR21015:SF22">
    <property type="entry name" value="GLYCOSYLTRANSFERASE"/>
    <property type="match status" value="1"/>
</dbReference>
<sequence length="337" mass="35285">MTVGIRCDAGATTGVGHLVRCVALAEELTSRGVPVLFLGDLGGIAWAEQQLTRRGLALAPGPWTPDETVAAIERHGLTRLVIDSYVVDPGCAAAARAVGVPTLAIVDGDTRGQEADLFLDQNLGASLPMVADPAAKLLGVEFALLRDDIRNRRPDVPYRAAGGPPKVLAFFGGTDAFGAAPPIAELLVASGAAWDATVIAGSETSAALLAQVKPQEGQRLSVLPTTDALPELIAAADLVISASGTSTWELLCLGAPSALVWVVENQREGYRRVVDAGLAAGIGLLDELKRLNRPSEASHVLRELLTEPDLRVEFGEKAFATVDGRGRDRVTDRLLGL</sequence>
<comment type="caution">
    <text evidence="2">The sequence shown here is derived from an EMBL/GenBank/DDBJ whole genome shotgun (WGS) entry which is preliminary data.</text>
</comment>
<dbReference type="Gene3D" id="3.40.50.2000">
    <property type="entry name" value="Glycogen Phosphorylase B"/>
    <property type="match status" value="1"/>
</dbReference>
<gene>
    <name evidence="2" type="ORF">F4553_003989</name>
</gene>
<organism evidence="2 3">
    <name type="scientific">Allocatelliglobosispora scoriae</name>
    <dbReference type="NCBI Taxonomy" id="643052"/>
    <lineage>
        <taxon>Bacteria</taxon>
        <taxon>Bacillati</taxon>
        <taxon>Actinomycetota</taxon>
        <taxon>Actinomycetes</taxon>
        <taxon>Micromonosporales</taxon>
        <taxon>Micromonosporaceae</taxon>
        <taxon>Allocatelliglobosispora</taxon>
    </lineage>
</organism>
<dbReference type="RefSeq" id="WP_184838110.1">
    <property type="nucleotide sequence ID" value="NZ_JACHMN010000002.1"/>
</dbReference>
<evidence type="ECO:0000313" key="2">
    <source>
        <dbReference type="EMBL" id="MBB5870610.1"/>
    </source>
</evidence>
<keyword evidence="2" id="KW-0808">Transferase</keyword>
<reference evidence="2 3" key="1">
    <citation type="submission" date="2020-08" db="EMBL/GenBank/DDBJ databases">
        <title>Sequencing the genomes of 1000 actinobacteria strains.</title>
        <authorList>
            <person name="Klenk H.-P."/>
        </authorList>
    </citation>
    <scope>NUCLEOTIDE SEQUENCE [LARGE SCALE GENOMIC DNA]</scope>
    <source>
        <strain evidence="2 3">DSM 45362</strain>
    </source>
</reference>
<name>A0A841BV22_9ACTN</name>
<dbReference type="InterPro" id="IPR007235">
    <property type="entry name" value="Glyco_trans_28_C"/>
</dbReference>
<dbReference type="GO" id="GO:0016758">
    <property type="term" value="F:hexosyltransferase activity"/>
    <property type="evidence" value="ECO:0007669"/>
    <property type="project" value="InterPro"/>
</dbReference>
<evidence type="ECO:0000259" key="1">
    <source>
        <dbReference type="Pfam" id="PF04101"/>
    </source>
</evidence>
<accession>A0A841BV22</accession>
<protein>
    <submittedName>
        <fullName evidence="2">Spore coat polysaccharide biosynthesis predicted glycosyltransferase SpsG</fullName>
    </submittedName>
</protein>
<dbReference type="EMBL" id="JACHMN010000002">
    <property type="protein sequence ID" value="MBB5870610.1"/>
    <property type="molecule type" value="Genomic_DNA"/>
</dbReference>
<dbReference type="SUPFAM" id="SSF53756">
    <property type="entry name" value="UDP-Glycosyltransferase/glycogen phosphorylase"/>
    <property type="match status" value="1"/>
</dbReference>